<reference evidence="7 8" key="2">
    <citation type="journal article" date="2011" name="PLoS Genet.">
        <title>Caenorhabditis briggsae recombinant inbred line genotypes reveal inter-strain incompatibility and the evolution of recombination.</title>
        <authorList>
            <person name="Ross J.A."/>
            <person name="Koboldt D.C."/>
            <person name="Staisch J.E."/>
            <person name="Chamberlin H.M."/>
            <person name="Gupta B.P."/>
            <person name="Miller R.D."/>
            <person name="Baird S.E."/>
            <person name="Haag E.S."/>
        </authorList>
    </citation>
    <scope>NUCLEOTIDE SEQUENCE [LARGE SCALE GENOMIC DNA]</scope>
    <source>
        <strain evidence="7 8">AF16</strain>
    </source>
</reference>
<dbReference type="EMBL" id="HE601100">
    <property type="protein sequence ID" value="CAP28194.1"/>
    <property type="molecule type" value="Genomic_DNA"/>
</dbReference>
<keyword evidence="3 6" id="KW-0812">Transmembrane</keyword>
<dbReference type="InterPro" id="IPR002184">
    <property type="entry name" value="7TM_GPCR_serpentine_rcpt_Srb"/>
</dbReference>
<dbReference type="OMA" id="NAGAENY"/>
<evidence type="ECO:0000256" key="2">
    <source>
        <dbReference type="ARBA" id="ARBA00006860"/>
    </source>
</evidence>
<feature type="transmembrane region" description="Helical" evidence="6">
    <location>
        <begin position="207"/>
        <end position="231"/>
    </location>
</feature>
<evidence type="ECO:0000256" key="4">
    <source>
        <dbReference type="ARBA" id="ARBA00022989"/>
    </source>
</evidence>
<dbReference type="RefSeq" id="XP_002634552.1">
    <property type="nucleotide sequence ID" value="XM_002634506.1"/>
</dbReference>
<dbReference type="Proteomes" id="UP000008549">
    <property type="component" value="Unassembled WGS sequence"/>
</dbReference>
<dbReference type="eggNOG" id="ENOG502THCV">
    <property type="taxonomic scope" value="Eukaryota"/>
</dbReference>
<protein>
    <submittedName>
        <fullName evidence="7">Protein CBG08353</fullName>
    </submittedName>
</protein>
<dbReference type="KEGG" id="cbr:CBG_08353"/>
<accession>A8X6D3</accession>
<dbReference type="PANTHER" id="PTHR31216:SF10">
    <property type="entry name" value="SERPENTINE RECEPTOR CLASS BETA-7"/>
    <property type="match status" value="1"/>
</dbReference>
<feature type="transmembrane region" description="Helical" evidence="6">
    <location>
        <begin position="163"/>
        <end position="187"/>
    </location>
</feature>
<dbReference type="GO" id="GO:0016020">
    <property type="term" value="C:membrane"/>
    <property type="evidence" value="ECO:0007669"/>
    <property type="project" value="UniProtKB-SubCell"/>
</dbReference>
<dbReference type="HOGENOM" id="CLU_045882_0_0_1"/>
<organism evidence="7 8">
    <name type="scientific">Caenorhabditis briggsae</name>
    <dbReference type="NCBI Taxonomy" id="6238"/>
    <lineage>
        <taxon>Eukaryota</taxon>
        <taxon>Metazoa</taxon>
        <taxon>Ecdysozoa</taxon>
        <taxon>Nematoda</taxon>
        <taxon>Chromadorea</taxon>
        <taxon>Rhabditida</taxon>
        <taxon>Rhabditina</taxon>
        <taxon>Rhabditomorpha</taxon>
        <taxon>Rhabditoidea</taxon>
        <taxon>Rhabditidae</taxon>
        <taxon>Peloderinae</taxon>
        <taxon>Caenorhabditis</taxon>
    </lineage>
</organism>
<reference evidence="7 8" key="1">
    <citation type="journal article" date="2003" name="PLoS Biol.">
        <title>The genome sequence of Caenorhabditis briggsae: a platform for comparative genomics.</title>
        <authorList>
            <person name="Stein L.D."/>
            <person name="Bao Z."/>
            <person name="Blasiar D."/>
            <person name="Blumenthal T."/>
            <person name="Brent M.R."/>
            <person name="Chen N."/>
            <person name="Chinwalla A."/>
            <person name="Clarke L."/>
            <person name="Clee C."/>
            <person name="Coghlan A."/>
            <person name="Coulson A."/>
            <person name="D'Eustachio P."/>
            <person name="Fitch D.H."/>
            <person name="Fulton L.A."/>
            <person name="Fulton R.E."/>
            <person name="Griffiths-Jones S."/>
            <person name="Harris T.W."/>
            <person name="Hillier L.W."/>
            <person name="Kamath R."/>
            <person name="Kuwabara P.E."/>
            <person name="Mardis E.R."/>
            <person name="Marra M.A."/>
            <person name="Miner T.L."/>
            <person name="Minx P."/>
            <person name="Mullikin J.C."/>
            <person name="Plumb R.W."/>
            <person name="Rogers J."/>
            <person name="Schein J.E."/>
            <person name="Sohrmann M."/>
            <person name="Spieth J."/>
            <person name="Stajich J.E."/>
            <person name="Wei C."/>
            <person name="Willey D."/>
            <person name="Wilson R.K."/>
            <person name="Durbin R."/>
            <person name="Waterston R.H."/>
        </authorList>
    </citation>
    <scope>NUCLEOTIDE SEQUENCE [LARGE SCALE GENOMIC DNA]</scope>
    <source>
        <strain evidence="7 8">AF16</strain>
    </source>
</reference>
<comment type="subcellular location">
    <subcellularLocation>
        <location evidence="1">Membrane</location>
        <topology evidence="1">Multi-pass membrane protein</topology>
    </subcellularLocation>
</comment>
<dbReference type="AlphaFoldDB" id="A8X6D3"/>
<dbReference type="CTD" id="8576547"/>
<feature type="transmembrane region" description="Helical" evidence="6">
    <location>
        <begin position="32"/>
        <end position="54"/>
    </location>
</feature>
<sequence length="275" mass="31365">MTTAPYESSPVPIDCITAHLLSFNPVYRTAQIYQQFILVLAFFPLSYFLVFQLWKSNFHGNLKWLLAGYFGTMTVFAIVFSVLEIIFCFLIICLVFLNANIVQGSISFVFIPASVAPRMYMLYGMMLALNIFNFGLSFPLIYKNRKVMRINASLSVKYQLGEVFLSTKFSYSVILVHVIFFGVYVSVNISFKYFGDLVSKDPITLTIVRASWMTMISTYTFAIGPAAIYFYKKMQSRREADRAKMIQMEAKGKKGAKNYDNAIANIWKTATVPID</sequence>
<feature type="transmembrane region" description="Helical" evidence="6">
    <location>
        <begin position="119"/>
        <end position="142"/>
    </location>
</feature>
<dbReference type="GO" id="GO:0007606">
    <property type="term" value="P:sensory perception of chemical stimulus"/>
    <property type="evidence" value="ECO:0007669"/>
    <property type="project" value="InterPro"/>
</dbReference>
<dbReference type="Pfam" id="PF02175">
    <property type="entry name" value="7TM_GPCR_Srb"/>
    <property type="match status" value="1"/>
</dbReference>
<evidence type="ECO:0000313" key="7">
    <source>
        <dbReference type="EMBL" id="CAP28194.1"/>
    </source>
</evidence>
<name>A8X6D3_CAEBR</name>
<dbReference type="GO" id="GO:0004888">
    <property type="term" value="F:transmembrane signaling receptor activity"/>
    <property type="evidence" value="ECO:0007669"/>
    <property type="project" value="InterPro"/>
</dbReference>
<evidence type="ECO:0000256" key="6">
    <source>
        <dbReference type="SAM" id="Phobius"/>
    </source>
</evidence>
<evidence type="ECO:0000256" key="1">
    <source>
        <dbReference type="ARBA" id="ARBA00004141"/>
    </source>
</evidence>
<evidence type="ECO:0000256" key="3">
    <source>
        <dbReference type="ARBA" id="ARBA00022692"/>
    </source>
</evidence>
<proteinExistence type="inferred from homology"/>
<comment type="similarity">
    <text evidence="2">Belongs to the nematode receptor-like protein srb family.</text>
</comment>
<dbReference type="GeneID" id="8576547"/>
<dbReference type="PRINTS" id="PR00699">
    <property type="entry name" value="TMPROTEINSRB"/>
</dbReference>
<evidence type="ECO:0000256" key="5">
    <source>
        <dbReference type="ARBA" id="ARBA00023136"/>
    </source>
</evidence>
<keyword evidence="4 6" id="KW-1133">Transmembrane helix</keyword>
<dbReference type="PANTHER" id="PTHR31216">
    <property type="entry name" value="SERPENTINE RECEPTOR CLASS BETA-1-RELATED-RELATED"/>
    <property type="match status" value="1"/>
</dbReference>
<gene>
    <name evidence="7" type="ORF">CBG08353</name>
    <name evidence="7" type="ORF">CBG_08353</name>
</gene>
<evidence type="ECO:0000313" key="8">
    <source>
        <dbReference type="Proteomes" id="UP000008549"/>
    </source>
</evidence>
<dbReference type="InParanoid" id="A8X6D3"/>
<feature type="transmembrane region" description="Helical" evidence="6">
    <location>
        <begin position="66"/>
        <end position="99"/>
    </location>
</feature>
<keyword evidence="8" id="KW-1185">Reference proteome</keyword>
<keyword evidence="5 6" id="KW-0472">Membrane</keyword>